<feature type="chain" id="PRO_5013245230" evidence="1">
    <location>
        <begin position="19"/>
        <end position="102"/>
    </location>
</feature>
<dbReference type="AlphaFoldDB" id="A0A1L9PK88"/>
<keyword evidence="1" id="KW-0732">Signal</keyword>
<dbReference type="OrthoDB" id="4390310at2759"/>
<dbReference type="Proteomes" id="UP000184073">
    <property type="component" value="Unassembled WGS sequence"/>
</dbReference>
<organism evidence="2 3">
    <name type="scientific">Aspergillus versicolor CBS 583.65</name>
    <dbReference type="NCBI Taxonomy" id="1036611"/>
    <lineage>
        <taxon>Eukaryota</taxon>
        <taxon>Fungi</taxon>
        <taxon>Dikarya</taxon>
        <taxon>Ascomycota</taxon>
        <taxon>Pezizomycotina</taxon>
        <taxon>Eurotiomycetes</taxon>
        <taxon>Eurotiomycetidae</taxon>
        <taxon>Eurotiales</taxon>
        <taxon>Aspergillaceae</taxon>
        <taxon>Aspergillus</taxon>
        <taxon>Aspergillus subgen. Nidulantes</taxon>
    </lineage>
</organism>
<accession>A0A1L9PK88</accession>
<sequence length="102" mass="10424">MKFTAALSLGLFASSSLAVSVTQIMKGGGTNDLEIQTDGTCIDLFQGTYGARLNGGVTGTKCRFWVDSGCSGPVIGVISTERPEAEMSDGANGIRCAVPGSD</sequence>
<name>A0A1L9PK88_ASPVE</name>
<dbReference type="RefSeq" id="XP_040667655.1">
    <property type="nucleotide sequence ID" value="XM_040810124.1"/>
</dbReference>
<feature type="signal peptide" evidence="1">
    <location>
        <begin position="1"/>
        <end position="18"/>
    </location>
</feature>
<protein>
    <submittedName>
        <fullName evidence="2">Uncharacterized protein</fullName>
    </submittedName>
</protein>
<dbReference type="GeneID" id="63725635"/>
<evidence type="ECO:0000256" key="1">
    <source>
        <dbReference type="SAM" id="SignalP"/>
    </source>
</evidence>
<dbReference type="VEuPathDB" id="FungiDB:ASPVEDRAFT_28526"/>
<gene>
    <name evidence="2" type="ORF">ASPVEDRAFT_28526</name>
</gene>
<dbReference type="EMBL" id="KV878128">
    <property type="protein sequence ID" value="OJJ01893.1"/>
    <property type="molecule type" value="Genomic_DNA"/>
</dbReference>
<reference evidence="3" key="1">
    <citation type="journal article" date="2017" name="Genome Biol.">
        <title>Comparative genomics reveals high biological diversity and specific adaptations in the industrially and medically important fungal genus Aspergillus.</title>
        <authorList>
            <person name="de Vries R.P."/>
            <person name="Riley R."/>
            <person name="Wiebenga A."/>
            <person name="Aguilar-Osorio G."/>
            <person name="Amillis S."/>
            <person name="Uchima C.A."/>
            <person name="Anderluh G."/>
            <person name="Asadollahi M."/>
            <person name="Askin M."/>
            <person name="Barry K."/>
            <person name="Battaglia E."/>
            <person name="Bayram O."/>
            <person name="Benocci T."/>
            <person name="Braus-Stromeyer S.A."/>
            <person name="Caldana C."/>
            <person name="Canovas D."/>
            <person name="Cerqueira G.C."/>
            <person name="Chen F."/>
            <person name="Chen W."/>
            <person name="Choi C."/>
            <person name="Clum A."/>
            <person name="Dos Santos R.A."/>
            <person name="Damasio A.R."/>
            <person name="Diallinas G."/>
            <person name="Emri T."/>
            <person name="Fekete E."/>
            <person name="Flipphi M."/>
            <person name="Freyberg S."/>
            <person name="Gallo A."/>
            <person name="Gournas C."/>
            <person name="Habgood R."/>
            <person name="Hainaut M."/>
            <person name="Harispe M.L."/>
            <person name="Henrissat B."/>
            <person name="Hilden K.S."/>
            <person name="Hope R."/>
            <person name="Hossain A."/>
            <person name="Karabika E."/>
            <person name="Karaffa L."/>
            <person name="Karanyi Z."/>
            <person name="Krasevec N."/>
            <person name="Kuo A."/>
            <person name="Kusch H."/>
            <person name="LaButti K."/>
            <person name="Lagendijk E.L."/>
            <person name="Lapidus A."/>
            <person name="Levasseur A."/>
            <person name="Lindquist E."/>
            <person name="Lipzen A."/>
            <person name="Logrieco A.F."/>
            <person name="MacCabe A."/>
            <person name="Maekelae M.R."/>
            <person name="Malavazi I."/>
            <person name="Melin P."/>
            <person name="Meyer V."/>
            <person name="Mielnichuk N."/>
            <person name="Miskei M."/>
            <person name="Molnar A.P."/>
            <person name="Mule G."/>
            <person name="Ngan C.Y."/>
            <person name="Orejas M."/>
            <person name="Orosz E."/>
            <person name="Ouedraogo J.P."/>
            <person name="Overkamp K.M."/>
            <person name="Park H.-S."/>
            <person name="Perrone G."/>
            <person name="Piumi F."/>
            <person name="Punt P.J."/>
            <person name="Ram A.F."/>
            <person name="Ramon A."/>
            <person name="Rauscher S."/>
            <person name="Record E."/>
            <person name="Riano-Pachon D.M."/>
            <person name="Robert V."/>
            <person name="Roehrig J."/>
            <person name="Ruller R."/>
            <person name="Salamov A."/>
            <person name="Salih N.S."/>
            <person name="Samson R.A."/>
            <person name="Sandor E."/>
            <person name="Sanguinetti M."/>
            <person name="Schuetze T."/>
            <person name="Sepcic K."/>
            <person name="Shelest E."/>
            <person name="Sherlock G."/>
            <person name="Sophianopoulou V."/>
            <person name="Squina F.M."/>
            <person name="Sun H."/>
            <person name="Susca A."/>
            <person name="Todd R.B."/>
            <person name="Tsang A."/>
            <person name="Unkles S.E."/>
            <person name="van de Wiele N."/>
            <person name="van Rossen-Uffink D."/>
            <person name="Oliveira J.V."/>
            <person name="Vesth T.C."/>
            <person name="Visser J."/>
            <person name="Yu J.-H."/>
            <person name="Zhou M."/>
            <person name="Andersen M.R."/>
            <person name="Archer D.B."/>
            <person name="Baker S.E."/>
            <person name="Benoit I."/>
            <person name="Brakhage A.A."/>
            <person name="Braus G.H."/>
            <person name="Fischer R."/>
            <person name="Frisvad J.C."/>
            <person name="Goldman G.H."/>
            <person name="Houbraken J."/>
            <person name="Oakley B."/>
            <person name="Pocsi I."/>
            <person name="Scazzocchio C."/>
            <person name="Seiboth B."/>
            <person name="vanKuyk P.A."/>
            <person name="Wortman J."/>
            <person name="Dyer P.S."/>
            <person name="Grigoriev I.V."/>
        </authorList>
    </citation>
    <scope>NUCLEOTIDE SEQUENCE [LARGE SCALE GENOMIC DNA]</scope>
    <source>
        <strain evidence="3">CBS 583.65</strain>
    </source>
</reference>
<proteinExistence type="predicted"/>
<keyword evidence="3" id="KW-1185">Reference proteome</keyword>
<evidence type="ECO:0000313" key="2">
    <source>
        <dbReference type="EMBL" id="OJJ01893.1"/>
    </source>
</evidence>
<evidence type="ECO:0000313" key="3">
    <source>
        <dbReference type="Proteomes" id="UP000184073"/>
    </source>
</evidence>